<dbReference type="InterPro" id="IPR000463">
    <property type="entry name" value="Fatty_acid-bd"/>
</dbReference>
<protein>
    <submittedName>
        <fullName evidence="5 6">Lipocalin/cytosolic fatty-acid binding domain-containing protein</fullName>
    </submittedName>
</protein>
<evidence type="ECO:0000259" key="3">
    <source>
        <dbReference type="Pfam" id="PF00061"/>
    </source>
</evidence>
<keyword evidence="2" id="KW-0446">Lipid-binding</keyword>
<dbReference type="PANTHER" id="PTHR11955">
    <property type="entry name" value="FATTY ACID BINDING PROTEIN"/>
    <property type="match status" value="1"/>
</dbReference>
<evidence type="ECO:0000256" key="1">
    <source>
        <dbReference type="ARBA" id="ARBA00008390"/>
    </source>
</evidence>
<feature type="domain" description="Lipocalin/cytosolic fatty-acid binding" evidence="3">
    <location>
        <begin position="7"/>
        <end position="86"/>
    </location>
</feature>
<dbReference type="Proteomes" id="UP000887569">
    <property type="component" value="Unplaced"/>
</dbReference>
<dbReference type="InterPro" id="IPR031259">
    <property type="entry name" value="ILBP"/>
</dbReference>
<dbReference type="WBParaSite" id="PgR021_g017_t03">
    <property type="protein sequence ID" value="PgR021_g017_t03"/>
    <property type="gene ID" value="PgR021_g017"/>
</dbReference>
<dbReference type="SUPFAM" id="SSF50814">
    <property type="entry name" value="Lipocalins"/>
    <property type="match status" value="1"/>
</dbReference>
<evidence type="ECO:0000256" key="2">
    <source>
        <dbReference type="ARBA" id="ARBA00023121"/>
    </source>
</evidence>
<organism evidence="4 5">
    <name type="scientific">Parascaris univalens</name>
    <name type="common">Nematode worm</name>
    <dbReference type="NCBI Taxonomy" id="6257"/>
    <lineage>
        <taxon>Eukaryota</taxon>
        <taxon>Metazoa</taxon>
        <taxon>Ecdysozoa</taxon>
        <taxon>Nematoda</taxon>
        <taxon>Chromadorea</taxon>
        <taxon>Rhabditida</taxon>
        <taxon>Spirurina</taxon>
        <taxon>Ascaridomorpha</taxon>
        <taxon>Ascaridoidea</taxon>
        <taxon>Ascarididae</taxon>
        <taxon>Parascaris</taxon>
    </lineage>
</organism>
<accession>A0A915AZC2</accession>
<dbReference type="WBParaSite" id="PgR021_g017_t02">
    <property type="protein sequence ID" value="PgR021_g017_t02"/>
    <property type="gene ID" value="PgR021_g017"/>
</dbReference>
<evidence type="ECO:0000313" key="4">
    <source>
        <dbReference type="Proteomes" id="UP000887569"/>
    </source>
</evidence>
<dbReference type="InterPro" id="IPR000566">
    <property type="entry name" value="Lipocln_cytosolic_FA-bd_dom"/>
</dbReference>
<dbReference type="Gene3D" id="2.40.128.20">
    <property type="match status" value="1"/>
</dbReference>
<dbReference type="AlphaFoldDB" id="A0A915AZC2"/>
<proteinExistence type="inferred from homology"/>
<name>A0A915AZC2_PARUN</name>
<evidence type="ECO:0000313" key="6">
    <source>
        <dbReference type="WBParaSite" id="PgR021_g017_t02"/>
    </source>
</evidence>
<dbReference type="CDD" id="cd00742">
    <property type="entry name" value="FABP"/>
    <property type="match status" value="1"/>
</dbReference>
<dbReference type="GO" id="GO:0008289">
    <property type="term" value="F:lipid binding"/>
    <property type="evidence" value="ECO:0007669"/>
    <property type="project" value="UniProtKB-KW"/>
</dbReference>
<dbReference type="InterPro" id="IPR012674">
    <property type="entry name" value="Calycin"/>
</dbReference>
<evidence type="ECO:0000313" key="5">
    <source>
        <dbReference type="WBParaSite" id="PgR021_g017_t01"/>
    </source>
</evidence>
<keyword evidence="4" id="KW-1185">Reference proteome</keyword>
<dbReference type="Pfam" id="PF00061">
    <property type="entry name" value="Lipocalin"/>
    <property type="match status" value="1"/>
</dbReference>
<dbReference type="PRINTS" id="PR00178">
    <property type="entry name" value="FATTYACIDBP"/>
</dbReference>
<reference evidence="5 6" key="1">
    <citation type="submission" date="2022-11" db="UniProtKB">
        <authorList>
            <consortium name="WormBaseParasite"/>
        </authorList>
    </citation>
    <scope>IDENTIFICATION</scope>
</reference>
<dbReference type="WBParaSite" id="PgR021_g017_t01">
    <property type="protein sequence ID" value="PgR021_g017_t01"/>
    <property type="gene ID" value="PgR021_g017"/>
</dbReference>
<comment type="similarity">
    <text evidence="1">Belongs to the calycin superfamily. Fatty-acid binding protein (FABP) family.</text>
</comment>
<sequence length="146" mass="16785">MSEDFIGEWDLESSENFPEYLADVGVNRVLRAMATAAKPTIHISVDEGKWTIKTVTPIRTIVLEFKLGEEFDDYTPDGRKMISIVEKVDARRLEQTQKPTNDKDVGSLITRYIDNEGHFVVELRALKEGARIARRVHRKRNALRDK</sequence>